<evidence type="ECO:0000313" key="2">
    <source>
        <dbReference type="EMBL" id="VDO63670.1"/>
    </source>
</evidence>
<evidence type="ECO:0000313" key="4">
    <source>
        <dbReference type="WBParaSite" id="HPBE_0000518601-mRNA-1"/>
    </source>
</evidence>
<reference evidence="2 3" key="1">
    <citation type="submission" date="2018-11" db="EMBL/GenBank/DDBJ databases">
        <authorList>
            <consortium name="Pathogen Informatics"/>
        </authorList>
    </citation>
    <scope>NUCLEOTIDE SEQUENCE [LARGE SCALE GENOMIC DNA]</scope>
</reference>
<dbReference type="AlphaFoldDB" id="A0A183FFB6"/>
<evidence type="ECO:0000313" key="3">
    <source>
        <dbReference type="Proteomes" id="UP000050761"/>
    </source>
</evidence>
<gene>
    <name evidence="2" type="ORF">HPBE_LOCUS5187</name>
</gene>
<evidence type="ECO:0000256" key="1">
    <source>
        <dbReference type="SAM" id="MobiDB-lite"/>
    </source>
</evidence>
<proteinExistence type="predicted"/>
<dbReference type="Proteomes" id="UP000050761">
    <property type="component" value="Unassembled WGS sequence"/>
</dbReference>
<keyword evidence="3" id="KW-1185">Reference proteome</keyword>
<accession>A0A183FFB6</accession>
<organism evidence="3 4">
    <name type="scientific">Heligmosomoides polygyrus</name>
    <name type="common">Parasitic roundworm</name>
    <dbReference type="NCBI Taxonomy" id="6339"/>
    <lineage>
        <taxon>Eukaryota</taxon>
        <taxon>Metazoa</taxon>
        <taxon>Ecdysozoa</taxon>
        <taxon>Nematoda</taxon>
        <taxon>Chromadorea</taxon>
        <taxon>Rhabditida</taxon>
        <taxon>Rhabditina</taxon>
        <taxon>Rhabditomorpha</taxon>
        <taxon>Strongyloidea</taxon>
        <taxon>Heligmosomidae</taxon>
        <taxon>Heligmosomoides</taxon>
    </lineage>
</organism>
<feature type="compositionally biased region" description="Basic and acidic residues" evidence="1">
    <location>
        <begin position="1"/>
        <end position="10"/>
    </location>
</feature>
<feature type="compositionally biased region" description="Low complexity" evidence="1">
    <location>
        <begin position="18"/>
        <end position="34"/>
    </location>
</feature>
<feature type="region of interest" description="Disordered" evidence="1">
    <location>
        <begin position="1"/>
        <end position="47"/>
    </location>
</feature>
<dbReference type="WBParaSite" id="HPBE_0000518601-mRNA-1">
    <property type="protein sequence ID" value="HPBE_0000518601-mRNA-1"/>
    <property type="gene ID" value="HPBE_0000518601"/>
</dbReference>
<accession>A0A3P7WRK6</accession>
<sequence length="107" mass="11373">MEAKRMKLDHNDEDSRDSNSLSSCSVASTSAAPSEIPGDGLSSKDPAEVEQALKKLKTTLRSKAAIQRFMESSSDTLSAVIAVLVKSAVDIGSKKLVNFVVSPMSPF</sequence>
<name>A0A183FFB6_HELPZ</name>
<reference evidence="4" key="2">
    <citation type="submission" date="2019-09" db="UniProtKB">
        <authorList>
            <consortium name="WormBaseParasite"/>
        </authorList>
    </citation>
    <scope>IDENTIFICATION</scope>
</reference>
<protein>
    <submittedName>
        <fullName evidence="4">Transducin/WD40 repeat-like superfamily protein</fullName>
    </submittedName>
</protein>
<dbReference type="EMBL" id="UZAH01025427">
    <property type="protein sequence ID" value="VDO63670.1"/>
    <property type="molecule type" value="Genomic_DNA"/>
</dbReference>